<evidence type="ECO:0000256" key="5">
    <source>
        <dbReference type="ARBA" id="ARBA00022692"/>
    </source>
</evidence>
<feature type="transmembrane region" description="Helical" evidence="8">
    <location>
        <begin position="123"/>
        <end position="147"/>
    </location>
</feature>
<dbReference type="Pfam" id="PF03547">
    <property type="entry name" value="Mem_trans"/>
    <property type="match status" value="1"/>
</dbReference>
<dbReference type="Gene3D" id="1.20.1530.20">
    <property type="match status" value="1"/>
</dbReference>
<dbReference type="InterPro" id="IPR038770">
    <property type="entry name" value="Na+/solute_symporter_sf"/>
</dbReference>
<dbReference type="STRING" id="588932.DA69_05200"/>
<dbReference type="PANTHER" id="PTHR36838">
    <property type="entry name" value="AUXIN EFFLUX CARRIER FAMILY PROTEIN"/>
    <property type="match status" value="1"/>
</dbReference>
<evidence type="ECO:0000256" key="7">
    <source>
        <dbReference type="ARBA" id="ARBA00023136"/>
    </source>
</evidence>
<keyword evidence="6 8" id="KW-1133">Transmembrane helix</keyword>
<comment type="similarity">
    <text evidence="2">Belongs to the auxin efflux carrier (TC 2.A.69) family.</text>
</comment>
<evidence type="ECO:0000256" key="3">
    <source>
        <dbReference type="ARBA" id="ARBA00022448"/>
    </source>
</evidence>
<evidence type="ECO:0000256" key="2">
    <source>
        <dbReference type="ARBA" id="ARBA00010145"/>
    </source>
</evidence>
<keyword evidence="3" id="KW-0813">Transport</keyword>
<organism evidence="9 10">
    <name type="scientific">Brevundimonas naejangsanensis</name>
    <dbReference type="NCBI Taxonomy" id="588932"/>
    <lineage>
        <taxon>Bacteria</taxon>
        <taxon>Pseudomonadati</taxon>
        <taxon>Pseudomonadota</taxon>
        <taxon>Alphaproteobacteria</taxon>
        <taxon>Caulobacterales</taxon>
        <taxon>Caulobacteraceae</taxon>
        <taxon>Brevundimonas</taxon>
    </lineage>
</organism>
<evidence type="ECO:0000256" key="6">
    <source>
        <dbReference type="ARBA" id="ARBA00022989"/>
    </source>
</evidence>
<feature type="transmembrane region" description="Helical" evidence="8">
    <location>
        <begin position="61"/>
        <end position="82"/>
    </location>
</feature>
<keyword evidence="4" id="KW-1003">Cell membrane</keyword>
<feature type="transmembrane region" description="Helical" evidence="8">
    <location>
        <begin position="284"/>
        <end position="306"/>
    </location>
</feature>
<accession>A0A172Y4R3</accession>
<evidence type="ECO:0000256" key="8">
    <source>
        <dbReference type="SAM" id="Phobius"/>
    </source>
</evidence>
<dbReference type="eggNOG" id="COG0679">
    <property type="taxonomic scope" value="Bacteria"/>
</dbReference>
<feature type="transmembrane region" description="Helical" evidence="8">
    <location>
        <begin position="159"/>
        <end position="180"/>
    </location>
</feature>
<protein>
    <submittedName>
        <fullName evidence="9">Transporter</fullName>
    </submittedName>
</protein>
<reference evidence="9 10" key="1">
    <citation type="journal article" date="2014" name="Genome Announc.">
        <title>Genome Sequence of a Promising Hydrogen-Producing Facultative Anaerobic Bacterium, Brevundimonas naejangsanensis Strain B1.</title>
        <authorList>
            <person name="Su H."/>
            <person name="Zhang T."/>
            <person name="Bao M."/>
            <person name="Jiang Y."/>
            <person name="Wang Y."/>
            <person name="Tan T."/>
        </authorList>
    </citation>
    <scope>NUCLEOTIDE SEQUENCE [LARGE SCALE GENOMIC DNA]</scope>
    <source>
        <strain evidence="9 10">B1</strain>
    </source>
</reference>
<dbReference type="GO" id="GO:0055085">
    <property type="term" value="P:transmembrane transport"/>
    <property type="evidence" value="ECO:0007669"/>
    <property type="project" value="InterPro"/>
</dbReference>
<keyword evidence="7 8" id="KW-0472">Membrane</keyword>
<feature type="transmembrane region" description="Helical" evidence="8">
    <location>
        <begin position="255"/>
        <end position="272"/>
    </location>
</feature>
<evidence type="ECO:0000256" key="4">
    <source>
        <dbReference type="ARBA" id="ARBA00022475"/>
    </source>
</evidence>
<comment type="subcellular location">
    <subcellularLocation>
        <location evidence="1">Cell membrane</location>
        <topology evidence="1">Multi-pass membrane protein</topology>
    </subcellularLocation>
</comment>
<proteinExistence type="inferred from homology"/>
<gene>
    <name evidence="9" type="ORF">DA69_05200</name>
</gene>
<keyword evidence="10" id="KW-1185">Reference proteome</keyword>
<dbReference type="OrthoDB" id="9805563at2"/>
<dbReference type="EMBL" id="CP015614">
    <property type="protein sequence ID" value="ANF54191.1"/>
    <property type="molecule type" value="Genomic_DNA"/>
</dbReference>
<dbReference type="KEGG" id="bne:DA69_05200"/>
<feature type="transmembrane region" description="Helical" evidence="8">
    <location>
        <begin position="224"/>
        <end position="243"/>
    </location>
</feature>
<dbReference type="GO" id="GO:0005886">
    <property type="term" value="C:plasma membrane"/>
    <property type="evidence" value="ECO:0007669"/>
    <property type="project" value="UniProtKB-SubCell"/>
</dbReference>
<name>A0A172Y4R3_9CAUL</name>
<evidence type="ECO:0000313" key="9">
    <source>
        <dbReference type="EMBL" id="ANF54191.1"/>
    </source>
</evidence>
<evidence type="ECO:0000313" key="10">
    <source>
        <dbReference type="Proteomes" id="UP000077603"/>
    </source>
</evidence>
<dbReference type="RefSeq" id="WP_025977124.1">
    <property type="nucleotide sequence ID" value="NZ_CP015614.1"/>
</dbReference>
<feature type="transmembrane region" description="Helical" evidence="8">
    <location>
        <begin position="192"/>
        <end position="212"/>
    </location>
</feature>
<dbReference type="PANTHER" id="PTHR36838:SF4">
    <property type="entry name" value="AUXIN EFFLUX CARRIER FAMILY PROTEIN"/>
    <property type="match status" value="1"/>
</dbReference>
<dbReference type="InterPro" id="IPR004776">
    <property type="entry name" value="Mem_transp_PIN-like"/>
</dbReference>
<evidence type="ECO:0000256" key="1">
    <source>
        <dbReference type="ARBA" id="ARBA00004651"/>
    </source>
</evidence>
<sequence length="307" mass="31422">MAAIFAGVLPVFLLLALGYGLKKSDYLPDAAWRPIEKLAINVLYPGFLIPAIWNADLSGSAAGAAGAAAVTVSIIVSTLTLLSKPLLPLSGPAYTSVFQGMIRWNSFVFLPVVQATFGPESVGLAAVVIAAMIPVSNILSVIVLAKWGADQRGASPRALVRAMMSNPILLACLLGLALNFSGAPKPPGVAETLQLLGSAALPLGLIVAGAGLSFRELARTRVTVGAVVVVKMIVTPLAMWQLARLYGGDEMAQGIALLCGAAPGAASAYVLARQMGGDAPLMAGIIAATTVFSVIGIPTALLLFHLA</sequence>
<dbReference type="AlphaFoldDB" id="A0A172Y4R3"/>
<keyword evidence="5 8" id="KW-0812">Transmembrane</keyword>
<dbReference type="Proteomes" id="UP000077603">
    <property type="component" value="Chromosome"/>
</dbReference>